<dbReference type="Proteomes" id="UP001597380">
    <property type="component" value="Unassembled WGS sequence"/>
</dbReference>
<keyword evidence="3" id="KW-1185">Reference proteome</keyword>
<sequence>MQIDTGAAASFATIDPARNQQQLQQRQQVAEQAPGAADQVQESRDATRQAVVAVEQRNTQQQTIETFVNASSDSSSSGDSGLTGADVLEASQNINQRRATIEVLDRAQNGELQQPSVNPLGQFVDTTV</sequence>
<feature type="region of interest" description="Disordered" evidence="1">
    <location>
        <begin position="1"/>
        <end position="49"/>
    </location>
</feature>
<comment type="caution">
    <text evidence="2">The sequence shown here is derived from an EMBL/GenBank/DDBJ whole genome shotgun (WGS) entry which is preliminary data.</text>
</comment>
<evidence type="ECO:0000256" key="1">
    <source>
        <dbReference type="SAM" id="MobiDB-lite"/>
    </source>
</evidence>
<proteinExistence type="predicted"/>
<dbReference type="RefSeq" id="WP_345338174.1">
    <property type="nucleotide sequence ID" value="NZ_BAABLI010000004.1"/>
</dbReference>
<evidence type="ECO:0000313" key="3">
    <source>
        <dbReference type="Proteomes" id="UP001597380"/>
    </source>
</evidence>
<feature type="compositionally biased region" description="Low complexity" evidence="1">
    <location>
        <begin position="20"/>
        <end position="32"/>
    </location>
</feature>
<name>A0ABW4XKQ6_9GAMM</name>
<evidence type="ECO:0000313" key="2">
    <source>
        <dbReference type="EMBL" id="MFD2094828.1"/>
    </source>
</evidence>
<accession>A0ABW4XKQ6</accession>
<organism evidence="2 3">
    <name type="scientific">Corallincola platygyrae</name>
    <dbReference type="NCBI Taxonomy" id="1193278"/>
    <lineage>
        <taxon>Bacteria</taxon>
        <taxon>Pseudomonadati</taxon>
        <taxon>Pseudomonadota</taxon>
        <taxon>Gammaproteobacteria</taxon>
        <taxon>Alteromonadales</taxon>
        <taxon>Psychromonadaceae</taxon>
        <taxon>Corallincola</taxon>
    </lineage>
</organism>
<gene>
    <name evidence="2" type="ORF">ACFSJ3_02445</name>
</gene>
<protein>
    <submittedName>
        <fullName evidence="2">Uncharacterized protein</fullName>
    </submittedName>
</protein>
<dbReference type="EMBL" id="JBHUHT010000007">
    <property type="protein sequence ID" value="MFD2094828.1"/>
    <property type="molecule type" value="Genomic_DNA"/>
</dbReference>
<reference evidence="3" key="1">
    <citation type="journal article" date="2019" name="Int. J. Syst. Evol. Microbiol.">
        <title>The Global Catalogue of Microorganisms (GCM) 10K type strain sequencing project: providing services to taxonomists for standard genome sequencing and annotation.</title>
        <authorList>
            <consortium name="The Broad Institute Genomics Platform"/>
            <consortium name="The Broad Institute Genome Sequencing Center for Infectious Disease"/>
            <person name="Wu L."/>
            <person name="Ma J."/>
        </authorList>
    </citation>
    <scope>NUCLEOTIDE SEQUENCE [LARGE SCALE GENOMIC DNA]</scope>
    <source>
        <strain evidence="3">CGMCC 1.10992</strain>
    </source>
</reference>